<evidence type="ECO:0000313" key="4">
    <source>
        <dbReference type="Proteomes" id="UP000610966"/>
    </source>
</evidence>
<name>A0A8J3RB32_9ACTN</name>
<organism evidence="3 4">
    <name type="scientific">Sphaerimonospora thailandensis</name>
    <dbReference type="NCBI Taxonomy" id="795644"/>
    <lineage>
        <taxon>Bacteria</taxon>
        <taxon>Bacillati</taxon>
        <taxon>Actinomycetota</taxon>
        <taxon>Actinomycetes</taxon>
        <taxon>Streptosporangiales</taxon>
        <taxon>Streptosporangiaceae</taxon>
        <taxon>Sphaerimonospora</taxon>
    </lineage>
</organism>
<dbReference type="Pfam" id="PF13785">
    <property type="entry name" value="DUF4178"/>
    <property type="match status" value="1"/>
</dbReference>
<evidence type="ECO:0000313" key="3">
    <source>
        <dbReference type="EMBL" id="GIH69283.1"/>
    </source>
</evidence>
<evidence type="ECO:0000259" key="2">
    <source>
        <dbReference type="Pfam" id="PF13785"/>
    </source>
</evidence>
<dbReference type="Proteomes" id="UP000610966">
    <property type="component" value="Unassembled WGS sequence"/>
</dbReference>
<keyword evidence="4" id="KW-1185">Reference proteome</keyword>
<comment type="caution">
    <text evidence="3">The sequence shown here is derived from an EMBL/GenBank/DDBJ whole genome shotgun (WGS) entry which is preliminary data.</text>
</comment>
<accession>A0A8J3RB32</accession>
<feature type="region of interest" description="Disordered" evidence="1">
    <location>
        <begin position="28"/>
        <end position="60"/>
    </location>
</feature>
<sequence>MATAVVLVLSFATIVVVLGAFIASSRQKNRAPAPIPAPPSPDDTERGDGGGSADESDYFDPRTIRVGDTVYVQAARLRVLGALHLGLQGDQWTEYLLDDGTRRAQWLSVKERPGPAEGVPGHLEVMLWTEVPTQGMVPAKHMLILEGVEFYPVDRGTASFRSEGTTGFPDRGLLDFADYRAADGRHLSFQRFQGGRWVSSHAHPLPPGSISVAGLP</sequence>
<gene>
    <name evidence="3" type="ORF">Mth01_15360</name>
</gene>
<feature type="domain" description="DUF4178" evidence="2">
    <location>
        <begin position="65"/>
        <end position="207"/>
    </location>
</feature>
<evidence type="ECO:0000256" key="1">
    <source>
        <dbReference type="SAM" id="MobiDB-lite"/>
    </source>
</evidence>
<reference evidence="3" key="1">
    <citation type="submission" date="2021-01" db="EMBL/GenBank/DDBJ databases">
        <title>Whole genome shotgun sequence of Sphaerimonospora thailandensis NBRC 107569.</title>
        <authorList>
            <person name="Komaki H."/>
            <person name="Tamura T."/>
        </authorList>
    </citation>
    <scope>NUCLEOTIDE SEQUENCE</scope>
    <source>
        <strain evidence="3">NBRC 107569</strain>
    </source>
</reference>
<dbReference type="InterPro" id="IPR025235">
    <property type="entry name" value="DUF4178"/>
</dbReference>
<dbReference type="EMBL" id="BOOG01000013">
    <property type="protein sequence ID" value="GIH69283.1"/>
    <property type="molecule type" value="Genomic_DNA"/>
</dbReference>
<proteinExistence type="predicted"/>
<protein>
    <submittedName>
        <fullName evidence="3">Membrane protein</fullName>
    </submittedName>
</protein>
<dbReference type="AlphaFoldDB" id="A0A8J3RB32"/>